<dbReference type="Gene3D" id="2.40.380.10">
    <property type="entry name" value="FomD-like"/>
    <property type="match status" value="1"/>
</dbReference>
<keyword evidence="1" id="KW-0378">Hydrolase</keyword>
<gene>
    <name evidence="3" type="ORF">ACFPIJ_39625</name>
</gene>
<evidence type="ECO:0000313" key="3">
    <source>
        <dbReference type="EMBL" id="MFC5003923.1"/>
    </source>
</evidence>
<dbReference type="InterPro" id="IPR035930">
    <property type="entry name" value="FomD-like_sf"/>
</dbReference>
<dbReference type="Pfam" id="PF04167">
    <property type="entry name" value="DUF402"/>
    <property type="match status" value="1"/>
</dbReference>
<accession>A0ABV9W8K7</accession>
<proteinExistence type="predicted"/>
<sequence>MRSQSTLVRRYFRGPHLTWAQATRVVADDERGLLLWLPEGAGFACRVNDEGGFLRASPTIDAYGAAPLSVRTWRGADVLLLHPPGAAHSVWWFFSGGAFTGWYVNLESPAHRRDGGIDVVDHHLDVVLAPDRSWRWKDEDEFTAGVGLPGFWDAGEAAAIRAEGERVIAAAEAGAFPFDGTWRDFVPDASWPVPALPPEYSGDPQSLRRP</sequence>
<reference evidence="4" key="1">
    <citation type="journal article" date="2019" name="Int. J. Syst. Evol. Microbiol.">
        <title>The Global Catalogue of Microorganisms (GCM) 10K type strain sequencing project: providing services to taxonomists for standard genome sequencing and annotation.</title>
        <authorList>
            <consortium name="The Broad Institute Genomics Platform"/>
            <consortium name="The Broad Institute Genome Sequencing Center for Infectious Disease"/>
            <person name="Wu L."/>
            <person name="Ma J."/>
        </authorList>
    </citation>
    <scope>NUCLEOTIDE SEQUENCE [LARGE SCALE GENOMIC DNA]</scope>
    <source>
        <strain evidence="4">CGMCC 4.7152</strain>
    </source>
</reference>
<feature type="domain" description="DUF402" evidence="2">
    <location>
        <begin position="68"/>
        <end position="175"/>
    </location>
</feature>
<dbReference type="SUPFAM" id="SSF159234">
    <property type="entry name" value="FomD-like"/>
    <property type="match status" value="1"/>
</dbReference>
<evidence type="ECO:0000313" key="4">
    <source>
        <dbReference type="Proteomes" id="UP001595912"/>
    </source>
</evidence>
<dbReference type="PANTHER" id="PTHR39159:SF1">
    <property type="entry name" value="UPF0374 PROTEIN YGAC"/>
    <property type="match status" value="1"/>
</dbReference>
<dbReference type="Proteomes" id="UP001595912">
    <property type="component" value="Unassembled WGS sequence"/>
</dbReference>
<evidence type="ECO:0000259" key="2">
    <source>
        <dbReference type="Pfam" id="PF04167"/>
    </source>
</evidence>
<dbReference type="EMBL" id="JBHSIU010000054">
    <property type="protein sequence ID" value="MFC5003923.1"/>
    <property type="molecule type" value="Genomic_DNA"/>
</dbReference>
<dbReference type="InterPro" id="IPR007295">
    <property type="entry name" value="DUF402"/>
</dbReference>
<dbReference type="PANTHER" id="PTHR39159">
    <property type="match status" value="1"/>
</dbReference>
<dbReference type="InterPro" id="IPR050212">
    <property type="entry name" value="Ntdp-like"/>
</dbReference>
<evidence type="ECO:0000256" key="1">
    <source>
        <dbReference type="ARBA" id="ARBA00022801"/>
    </source>
</evidence>
<protein>
    <submittedName>
        <fullName evidence="3">DUF402 domain-containing protein</fullName>
    </submittedName>
</protein>
<organism evidence="3 4">
    <name type="scientific">Dactylosporangium cerinum</name>
    <dbReference type="NCBI Taxonomy" id="1434730"/>
    <lineage>
        <taxon>Bacteria</taxon>
        <taxon>Bacillati</taxon>
        <taxon>Actinomycetota</taxon>
        <taxon>Actinomycetes</taxon>
        <taxon>Micromonosporales</taxon>
        <taxon>Micromonosporaceae</taxon>
        <taxon>Dactylosporangium</taxon>
    </lineage>
</organism>
<comment type="caution">
    <text evidence="3">The sequence shown here is derived from an EMBL/GenBank/DDBJ whole genome shotgun (WGS) entry which is preliminary data.</text>
</comment>
<dbReference type="RefSeq" id="WP_380123312.1">
    <property type="nucleotide sequence ID" value="NZ_JBHSIU010000054.1"/>
</dbReference>
<keyword evidence="4" id="KW-1185">Reference proteome</keyword>
<name>A0ABV9W8K7_9ACTN</name>